<dbReference type="PANTHER" id="PTHR37943">
    <property type="entry name" value="PROTEIN VES"/>
    <property type="match status" value="1"/>
</dbReference>
<keyword evidence="2" id="KW-1185">Reference proteome</keyword>
<dbReference type="InterPro" id="IPR010282">
    <property type="entry name" value="Uncharacterised_HutD/Ves"/>
</dbReference>
<dbReference type="EMBL" id="JAUSWH010000008">
    <property type="protein sequence ID" value="MDQ0456364.1"/>
    <property type="molecule type" value="Genomic_DNA"/>
</dbReference>
<organism evidence="1 2">
    <name type="scientific">Rhizobium paknamense</name>
    <dbReference type="NCBI Taxonomy" id="1206817"/>
    <lineage>
        <taxon>Bacteria</taxon>
        <taxon>Pseudomonadati</taxon>
        <taxon>Pseudomonadota</taxon>
        <taxon>Alphaproteobacteria</taxon>
        <taxon>Hyphomicrobiales</taxon>
        <taxon>Rhizobiaceae</taxon>
        <taxon>Rhizobium/Agrobacterium group</taxon>
        <taxon>Rhizobium</taxon>
    </lineage>
</organism>
<evidence type="ECO:0000313" key="2">
    <source>
        <dbReference type="Proteomes" id="UP001235269"/>
    </source>
</evidence>
<dbReference type="InterPro" id="IPR011051">
    <property type="entry name" value="RmlC_Cupin_sf"/>
</dbReference>
<proteinExistence type="predicted"/>
<dbReference type="Gene3D" id="2.60.120.10">
    <property type="entry name" value="Jelly Rolls"/>
    <property type="match status" value="1"/>
</dbReference>
<comment type="caution">
    <text evidence="1">The sequence shown here is derived from an EMBL/GenBank/DDBJ whole genome shotgun (WGS) entry which is preliminary data.</text>
</comment>
<gene>
    <name evidence="1" type="ORF">QO005_002705</name>
</gene>
<dbReference type="SUPFAM" id="SSF51182">
    <property type="entry name" value="RmlC-like cupins"/>
    <property type="match status" value="1"/>
</dbReference>
<dbReference type="CDD" id="cd20293">
    <property type="entry name" value="cupin_HutD_N"/>
    <property type="match status" value="1"/>
</dbReference>
<dbReference type="PANTHER" id="PTHR37943:SF1">
    <property type="entry name" value="PROTEIN VES"/>
    <property type="match status" value="1"/>
</dbReference>
<sequence length="193" mass="21044">MRVLRAEAYQTVPWKNGGGVTREVALHRDDAVHSEFLWRVSIATVAQDGPFSRFDGIDRSIAMLSGAGMRLEGEEGAAPVLLLPESAPYAFPGEAAIHAVLVDGVTTDLNLMTRRAFFRHDMQRFPVEGSASFRVDCDEMLLLATSPVTIHHAGERVVAGALDCIADLTPGEAVCLTADKPAEIFILRLWQRS</sequence>
<name>A0ABU0IDP4_9HYPH</name>
<reference evidence="1 2" key="1">
    <citation type="submission" date="2023-07" db="EMBL/GenBank/DDBJ databases">
        <title>Genomic Encyclopedia of Type Strains, Phase IV (KMG-IV): sequencing the most valuable type-strain genomes for metagenomic binning, comparative biology and taxonomic classification.</title>
        <authorList>
            <person name="Goeker M."/>
        </authorList>
    </citation>
    <scope>NUCLEOTIDE SEQUENCE [LARGE SCALE GENOMIC DNA]</scope>
    <source>
        <strain evidence="1 2">DSM 100301</strain>
    </source>
</reference>
<dbReference type="Proteomes" id="UP001235269">
    <property type="component" value="Unassembled WGS sequence"/>
</dbReference>
<dbReference type="InterPro" id="IPR014710">
    <property type="entry name" value="RmlC-like_jellyroll"/>
</dbReference>
<accession>A0ABU0IDP4</accession>
<protein>
    <submittedName>
        <fullName evidence="1">Environmental stress-induced protein Ves</fullName>
    </submittedName>
</protein>
<evidence type="ECO:0000313" key="1">
    <source>
        <dbReference type="EMBL" id="MDQ0456364.1"/>
    </source>
</evidence>
<dbReference type="Pfam" id="PF05962">
    <property type="entry name" value="HutD"/>
    <property type="match status" value="1"/>
</dbReference>
<dbReference type="RefSeq" id="WP_307158563.1">
    <property type="nucleotide sequence ID" value="NZ_JAUSWH010000008.1"/>
</dbReference>